<gene>
    <name evidence="1" type="ORF">HNQ64_001065</name>
</gene>
<evidence type="ECO:0000313" key="2">
    <source>
        <dbReference type="Proteomes" id="UP000534294"/>
    </source>
</evidence>
<dbReference type="Proteomes" id="UP000534294">
    <property type="component" value="Unassembled WGS sequence"/>
</dbReference>
<evidence type="ECO:0000313" key="1">
    <source>
        <dbReference type="EMBL" id="MBB5036831.1"/>
    </source>
</evidence>
<evidence type="ECO:0008006" key="3">
    <source>
        <dbReference type="Google" id="ProtNLM"/>
    </source>
</evidence>
<reference evidence="1 2" key="1">
    <citation type="submission" date="2020-08" db="EMBL/GenBank/DDBJ databases">
        <title>Genomic Encyclopedia of Type Strains, Phase IV (KMG-IV): sequencing the most valuable type-strain genomes for metagenomic binning, comparative biology and taxonomic classification.</title>
        <authorList>
            <person name="Goeker M."/>
        </authorList>
    </citation>
    <scope>NUCLEOTIDE SEQUENCE [LARGE SCALE GENOMIC DNA]</scope>
    <source>
        <strain evidence="1 2">DSM 12251</strain>
    </source>
</reference>
<sequence length="153" mass="17063">MNSEEDPVQSSTAEALNEQIEVQAKLRVGGMSIQSADEITRRIEALDAEWDIERWLGCQASALALSGLLLGLVRHKKYFLLPTLVLPLLLNHHLNGWCPPLAVFRRLGIRTRKEIDHEKYALKALRGDFANIPPFNATGEQNAAAQAWQAARP</sequence>
<dbReference type="AlphaFoldDB" id="A0A7W8DPE3"/>
<comment type="caution">
    <text evidence="1">The sequence shown here is derived from an EMBL/GenBank/DDBJ whole genome shotgun (WGS) entry which is preliminary data.</text>
</comment>
<protein>
    <recommendedName>
        <fullName evidence="3">DUF2892 domain-containing protein</fullName>
    </recommendedName>
</protein>
<proteinExistence type="predicted"/>
<accession>A0A7W8DPE3</accession>
<dbReference type="EMBL" id="JACHIF010000001">
    <property type="protein sequence ID" value="MBB5036831.1"/>
    <property type="molecule type" value="Genomic_DNA"/>
</dbReference>
<keyword evidence="2" id="KW-1185">Reference proteome</keyword>
<name>A0A7W8DPE3_9BACT</name>
<dbReference type="RefSeq" id="WP_221305335.1">
    <property type="nucleotide sequence ID" value="NZ_JACHIF010000001.1"/>
</dbReference>
<organism evidence="1 2">
    <name type="scientific">Prosthecobacter dejongeii</name>
    <dbReference type="NCBI Taxonomy" id="48465"/>
    <lineage>
        <taxon>Bacteria</taxon>
        <taxon>Pseudomonadati</taxon>
        <taxon>Verrucomicrobiota</taxon>
        <taxon>Verrucomicrobiia</taxon>
        <taxon>Verrucomicrobiales</taxon>
        <taxon>Verrucomicrobiaceae</taxon>
        <taxon>Prosthecobacter</taxon>
    </lineage>
</organism>